<comment type="caution">
    <text evidence="11">The sequence shown here is derived from an EMBL/GenBank/DDBJ whole genome shotgun (WGS) entry which is preliminary data.</text>
</comment>
<evidence type="ECO:0000256" key="3">
    <source>
        <dbReference type="ARBA" id="ARBA00010088"/>
    </source>
</evidence>
<evidence type="ECO:0000313" key="11">
    <source>
        <dbReference type="EMBL" id="PJE80969.1"/>
    </source>
</evidence>
<evidence type="ECO:0000259" key="10">
    <source>
        <dbReference type="Pfam" id="PF00561"/>
    </source>
</evidence>
<protein>
    <recommendedName>
        <fullName evidence="4">prolyl aminopeptidase</fullName>
        <ecNumber evidence="4">3.4.11.5</ecNumber>
    </recommendedName>
    <alternativeName>
        <fullName evidence="9">Prolyl aminopeptidase</fullName>
    </alternativeName>
</protein>
<evidence type="ECO:0000256" key="5">
    <source>
        <dbReference type="ARBA" id="ARBA00022438"/>
    </source>
</evidence>
<sequence length="316" mass="36212">MRTLYPAIKPFQTHLMKMDEIHHVYVEECGNPEGIPVLFVHGGPGFGCSERDRCFFDPERYHIILFDQRGVGRSTPHAEIQNNTTALLLDDMEILRKNLGIKKWLLFGGSWGSTLSLVYAQQHHRQVIGIVLRGVFLCRQRDIDWLYKEGAGRIFPDYWQQFVEPIPEDERGNLLSAYYTRLFSDNELARMNMAKHWASWEACAATLRPSGDVIDAFTHPHTALSMARLSSHYFMNRGFLEENQILNNMSLLDSIPATVIHGRYDMVCPLDNALSLVDRWPQAELQVIRDAGHSSAESSIIDAIVRTTDQYAKKFE</sequence>
<evidence type="ECO:0000256" key="7">
    <source>
        <dbReference type="ARBA" id="ARBA00022670"/>
    </source>
</evidence>
<evidence type="ECO:0000256" key="2">
    <source>
        <dbReference type="ARBA" id="ARBA00004496"/>
    </source>
</evidence>
<evidence type="ECO:0000256" key="9">
    <source>
        <dbReference type="ARBA" id="ARBA00029605"/>
    </source>
</evidence>
<dbReference type="PRINTS" id="PR00793">
    <property type="entry name" value="PROAMNOPTASE"/>
</dbReference>
<reference evidence="11" key="1">
    <citation type="journal article" date="2017" name="Appl. Environ. Microbiol.">
        <title>Molecular characterization of an Endozoicomonas-like organism causing infection in king scallop Pecten maximus L.</title>
        <authorList>
            <person name="Cano I."/>
            <person name="van Aerle R."/>
            <person name="Ross S."/>
            <person name="Verner-Jeffreys D.W."/>
            <person name="Paley R.K."/>
            <person name="Rimmer G."/>
            <person name="Ryder D."/>
            <person name="Hooper P."/>
            <person name="Stone D."/>
            <person name="Feist S.W."/>
        </authorList>
    </citation>
    <scope>NUCLEOTIDE SEQUENCE</scope>
</reference>
<proteinExistence type="inferred from homology"/>
<dbReference type="NCBIfam" id="TIGR01249">
    <property type="entry name" value="pro_imino_pep_1"/>
    <property type="match status" value="1"/>
</dbReference>
<evidence type="ECO:0000256" key="1">
    <source>
        <dbReference type="ARBA" id="ARBA00001585"/>
    </source>
</evidence>
<dbReference type="PIRSF" id="PIRSF006431">
    <property type="entry name" value="Pept_S33"/>
    <property type="match status" value="1"/>
</dbReference>
<dbReference type="EMBL" id="NSIT01000001">
    <property type="protein sequence ID" value="PJE80969.1"/>
    <property type="molecule type" value="Genomic_DNA"/>
</dbReference>
<dbReference type="InterPro" id="IPR029058">
    <property type="entry name" value="AB_hydrolase_fold"/>
</dbReference>
<gene>
    <name evidence="11" type="primary">pip</name>
    <name evidence="11" type="ORF">CI610_00022</name>
</gene>
<evidence type="ECO:0000256" key="4">
    <source>
        <dbReference type="ARBA" id="ARBA00012568"/>
    </source>
</evidence>
<dbReference type="SUPFAM" id="SSF53474">
    <property type="entry name" value="alpha/beta-Hydrolases"/>
    <property type="match status" value="1"/>
</dbReference>
<evidence type="ECO:0000256" key="8">
    <source>
        <dbReference type="ARBA" id="ARBA00022801"/>
    </source>
</evidence>
<dbReference type="InterPro" id="IPR005944">
    <property type="entry name" value="Pro_iminopeptidase"/>
</dbReference>
<evidence type="ECO:0000256" key="6">
    <source>
        <dbReference type="ARBA" id="ARBA00022490"/>
    </source>
</evidence>
<name>A0A2H9TCP9_9ZZZZ</name>
<organism evidence="11">
    <name type="scientific">invertebrate metagenome</name>
    <dbReference type="NCBI Taxonomy" id="1711999"/>
    <lineage>
        <taxon>unclassified sequences</taxon>
        <taxon>metagenomes</taxon>
        <taxon>organismal metagenomes</taxon>
    </lineage>
</organism>
<comment type="similarity">
    <text evidence="3">Belongs to the peptidase S33 family.</text>
</comment>
<dbReference type="AlphaFoldDB" id="A0A2H9TCP9"/>
<dbReference type="GO" id="GO:0005737">
    <property type="term" value="C:cytoplasm"/>
    <property type="evidence" value="ECO:0007669"/>
    <property type="project" value="UniProtKB-SubCell"/>
</dbReference>
<comment type="catalytic activity">
    <reaction evidence="1">
        <text>Release of N-terminal proline from a peptide.</text>
        <dbReference type="EC" id="3.4.11.5"/>
    </reaction>
</comment>
<keyword evidence="7" id="KW-0645">Protease</keyword>
<dbReference type="EC" id="3.4.11.5" evidence="4"/>
<dbReference type="Pfam" id="PF00561">
    <property type="entry name" value="Abhydrolase_1"/>
    <property type="match status" value="1"/>
</dbReference>
<dbReference type="GO" id="GO:0006508">
    <property type="term" value="P:proteolysis"/>
    <property type="evidence" value="ECO:0007669"/>
    <property type="project" value="UniProtKB-KW"/>
</dbReference>
<dbReference type="GO" id="GO:0004177">
    <property type="term" value="F:aminopeptidase activity"/>
    <property type="evidence" value="ECO:0007669"/>
    <property type="project" value="UniProtKB-KW"/>
</dbReference>
<dbReference type="PANTHER" id="PTHR43722">
    <property type="entry name" value="PROLINE IMINOPEPTIDASE"/>
    <property type="match status" value="1"/>
</dbReference>
<dbReference type="Gene3D" id="3.40.50.1820">
    <property type="entry name" value="alpha/beta hydrolase"/>
    <property type="match status" value="1"/>
</dbReference>
<dbReference type="InterPro" id="IPR000073">
    <property type="entry name" value="AB_hydrolase_1"/>
</dbReference>
<dbReference type="PANTHER" id="PTHR43722:SF1">
    <property type="entry name" value="PROLINE IMINOPEPTIDASE"/>
    <property type="match status" value="1"/>
</dbReference>
<dbReference type="InterPro" id="IPR002410">
    <property type="entry name" value="Peptidase_S33"/>
</dbReference>
<feature type="domain" description="AB hydrolase-1" evidence="10">
    <location>
        <begin position="36"/>
        <end position="295"/>
    </location>
</feature>
<comment type="subcellular location">
    <subcellularLocation>
        <location evidence="2">Cytoplasm</location>
    </subcellularLocation>
</comment>
<keyword evidence="6" id="KW-0963">Cytoplasm</keyword>
<keyword evidence="8 11" id="KW-0378">Hydrolase</keyword>
<accession>A0A2H9TCP9</accession>
<keyword evidence="5 11" id="KW-0031">Aminopeptidase</keyword>